<feature type="compositionally biased region" description="Basic residues" evidence="1">
    <location>
        <begin position="1"/>
        <end position="14"/>
    </location>
</feature>
<proteinExistence type="predicted"/>
<gene>
    <name evidence="2" type="ORF">NPIL_685051</name>
</gene>
<evidence type="ECO:0000313" key="3">
    <source>
        <dbReference type="Proteomes" id="UP000887013"/>
    </source>
</evidence>
<organism evidence="2 3">
    <name type="scientific">Nephila pilipes</name>
    <name type="common">Giant wood spider</name>
    <name type="synonym">Nephila maculata</name>
    <dbReference type="NCBI Taxonomy" id="299642"/>
    <lineage>
        <taxon>Eukaryota</taxon>
        <taxon>Metazoa</taxon>
        <taxon>Ecdysozoa</taxon>
        <taxon>Arthropoda</taxon>
        <taxon>Chelicerata</taxon>
        <taxon>Arachnida</taxon>
        <taxon>Araneae</taxon>
        <taxon>Araneomorphae</taxon>
        <taxon>Entelegynae</taxon>
        <taxon>Araneoidea</taxon>
        <taxon>Nephilidae</taxon>
        <taxon>Nephila</taxon>
    </lineage>
</organism>
<protein>
    <submittedName>
        <fullName evidence="2">Uncharacterized protein</fullName>
    </submittedName>
</protein>
<dbReference type="EMBL" id="BMAW01019364">
    <property type="protein sequence ID" value="GFT63006.1"/>
    <property type="molecule type" value="Genomic_DNA"/>
</dbReference>
<keyword evidence="3" id="KW-1185">Reference proteome</keyword>
<comment type="caution">
    <text evidence="2">The sequence shown here is derived from an EMBL/GenBank/DDBJ whole genome shotgun (WGS) entry which is preliminary data.</text>
</comment>
<dbReference type="AlphaFoldDB" id="A0A8X6PDZ9"/>
<reference evidence="2" key="1">
    <citation type="submission" date="2020-08" db="EMBL/GenBank/DDBJ databases">
        <title>Multicomponent nature underlies the extraordinary mechanical properties of spider dragline silk.</title>
        <authorList>
            <person name="Kono N."/>
            <person name="Nakamura H."/>
            <person name="Mori M."/>
            <person name="Yoshida Y."/>
            <person name="Ohtoshi R."/>
            <person name="Malay A.D."/>
            <person name="Moran D.A.P."/>
            <person name="Tomita M."/>
            <person name="Numata K."/>
            <person name="Arakawa K."/>
        </authorList>
    </citation>
    <scope>NUCLEOTIDE SEQUENCE</scope>
</reference>
<accession>A0A8X6PDZ9</accession>
<name>A0A8X6PDZ9_NEPPI</name>
<dbReference type="Proteomes" id="UP000887013">
    <property type="component" value="Unassembled WGS sequence"/>
</dbReference>
<evidence type="ECO:0000256" key="1">
    <source>
        <dbReference type="SAM" id="MobiDB-lite"/>
    </source>
</evidence>
<evidence type="ECO:0000313" key="2">
    <source>
        <dbReference type="EMBL" id="GFT63006.1"/>
    </source>
</evidence>
<feature type="region of interest" description="Disordered" evidence="1">
    <location>
        <begin position="1"/>
        <end position="26"/>
    </location>
</feature>
<sequence length="82" mass="9277">MTKPIATRKRLRRLRGGEGGTRRTHIKEGQMGFGNTLQQSFALALHPHYLDGREGSLPILHHGIPALFNLRLLKGLSFYQSR</sequence>